<organism evidence="1 2">
    <name type="scientific">Tahibacter aquaticus</name>
    <dbReference type="NCBI Taxonomy" id="520092"/>
    <lineage>
        <taxon>Bacteria</taxon>
        <taxon>Pseudomonadati</taxon>
        <taxon>Pseudomonadota</taxon>
        <taxon>Gammaproteobacteria</taxon>
        <taxon>Lysobacterales</taxon>
        <taxon>Rhodanobacteraceae</taxon>
        <taxon>Tahibacter</taxon>
    </lineage>
</organism>
<sequence>MATTAARTLFASALFHHFDLRPVAAVLARAEANGQAIANVGRYEAQSHFLARLARPVETIEEYGISTWAKAHPDGVIVRYPERSDETAARNALLVQPFRSRRIEVWNAPALAAAKRSGDAEKGSSDQGE</sequence>
<accession>A0A4R6YHT3</accession>
<proteinExistence type="predicted"/>
<name>A0A4R6YHT3_9GAMM</name>
<reference evidence="1 2" key="1">
    <citation type="submission" date="2019-03" db="EMBL/GenBank/DDBJ databases">
        <title>Genomic Encyclopedia of Type Strains, Phase IV (KMG-IV): sequencing the most valuable type-strain genomes for metagenomic binning, comparative biology and taxonomic classification.</title>
        <authorList>
            <person name="Goeker M."/>
        </authorList>
    </citation>
    <scope>NUCLEOTIDE SEQUENCE [LARGE SCALE GENOMIC DNA]</scope>
    <source>
        <strain evidence="1 2">DSM 21667</strain>
    </source>
</reference>
<evidence type="ECO:0000313" key="1">
    <source>
        <dbReference type="EMBL" id="TDR36062.1"/>
    </source>
</evidence>
<dbReference type="Proteomes" id="UP000295293">
    <property type="component" value="Unassembled WGS sequence"/>
</dbReference>
<evidence type="ECO:0000313" key="2">
    <source>
        <dbReference type="Proteomes" id="UP000295293"/>
    </source>
</evidence>
<dbReference type="RefSeq" id="WP_133821956.1">
    <property type="nucleotide sequence ID" value="NZ_SNZH01000032.1"/>
</dbReference>
<protein>
    <submittedName>
        <fullName evidence="1">Uncharacterized protein</fullName>
    </submittedName>
</protein>
<dbReference type="EMBL" id="SNZH01000032">
    <property type="protein sequence ID" value="TDR36062.1"/>
    <property type="molecule type" value="Genomic_DNA"/>
</dbReference>
<dbReference type="OrthoDB" id="9775035at2"/>
<comment type="caution">
    <text evidence="1">The sequence shown here is derived from an EMBL/GenBank/DDBJ whole genome shotgun (WGS) entry which is preliminary data.</text>
</comment>
<gene>
    <name evidence="1" type="ORF">DFR29_13217</name>
</gene>
<keyword evidence="2" id="KW-1185">Reference proteome</keyword>
<dbReference type="AlphaFoldDB" id="A0A4R6YHT3"/>